<keyword evidence="2" id="KW-1185">Reference proteome</keyword>
<protein>
    <submittedName>
        <fullName evidence="1">Uncharacterized protein</fullName>
    </submittedName>
</protein>
<gene>
    <name evidence="1" type="ORF">BDY17DRAFT_305283</name>
</gene>
<dbReference type="GeneID" id="54475844"/>
<dbReference type="RefSeq" id="XP_033585849.1">
    <property type="nucleotide sequence ID" value="XM_033734842.1"/>
</dbReference>
<organism evidence="1 2">
    <name type="scientific">Neohortaea acidophila</name>
    <dbReference type="NCBI Taxonomy" id="245834"/>
    <lineage>
        <taxon>Eukaryota</taxon>
        <taxon>Fungi</taxon>
        <taxon>Dikarya</taxon>
        <taxon>Ascomycota</taxon>
        <taxon>Pezizomycotina</taxon>
        <taxon>Dothideomycetes</taxon>
        <taxon>Dothideomycetidae</taxon>
        <taxon>Mycosphaerellales</taxon>
        <taxon>Teratosphaeriaceae</taxon>
        <taxon>Neohortaea</taxon>
    </lineage>
</organism>
<dbReference type="Proteomes" id="UP000799767">
    <property type="component" value="Unassembled WGS sequence"/>
</dbReference>
<proteinExistence type="predicted"/>
<sequence length="196" mass="22199">MAQLMALPAELRQRIFTFVDSPTKLITINIAQSCIHRLEPHGCSSLAALSLTSRTIHFEVEDQLYAHRTFEIEVVSSESILKLWRKNFAADMRFVQRMRRVRLGLTINTGSAKLARTVEGLAEVVGGLAGSEALVEFAVHVREVMHFAEPTKYVNEQIDGLRREAVREGRMVGRSGKEVELDFAWRLVAFLQRYLG</sequence>
<evidence type="ECO:0000313" key="2">
    <source>
        <dbReference type="Proteomes" id="UP000799767"/>
    </source>
</evidence>
<reference evidence="1" key="1">
    <citation type="journal article" date="2020" name="Stud. Mycol.">
        <title>101 Dothideomycetes genomes: a test case for predicting lifestyles and emergence of pathogens.</title>
        <authorList>
            <person name="Haridas S."/>
            <person name="Albert R."/>
            <person name="Binder M."/>
            <person name="Bloem J."/>
            <person name="Labutti K."/>
            <person name="Salamov A."/>
            <person name="Andreopoulos B."/>
            <person name="Baker S."/>
            <person name="Barry K."/>
            <person name="Bills G."/>
            <person name="Bluhm B."/>
            <person name="Cannon C."/>
            <person name="Castanera R."/>
            <person name="Culley D."/>
            <person name="Daum C."/>
            <person name="Ezra D."/>
            <person name="Gonzalez J."/>
            <person name="Henrissat B."/>
            <person name="Kuo A."/>
            <person name="Liang C."/>
            <person name="Lipzen A."/>
            <person name="Lutzoni F."/>
            <person name="Magnuson J."/>
            <person name="Mondo S."/>
            <person name="Nolan M."/>
            <person name="Ohm R."/>
            <person name="Pangilinan J."/>
            <person name="Park H.-J."/>
            <person name="Ramirez L."/>
            <person name="Alfaro M."/>
            <person name="Sun H."/>
            <person name="Tritt A."/>
            <person name="Yoshinaga Y."/>
            <person name="Zwiers L.-H."/>
            <person name="Turgeon B."/>
            <person name="Goodwin S."/>
            <person name="Spatafora J."/>
            <person name="Crous P."/>
            <person name="Grigoriev I."/>
        </authorList>
    </citation>
    <scope>NUCLEOTIDE SEQUENCE</scope>
    <source>
        <strain evidence="1">CBS 113389</strain>
    </source>
</reference>
<accession>A0A6A6PH12</accession>
<evidence type="ECO:0000313" key="1">
    <source>
        <dbReference type="EMBL" id="KAF2479279.1"/>
    </source>
</evidence>
<dbReference type="EMBL" id="MU001642">
    <property type="protein sequence ID" value="KAF2479279.1"/>
    <property type="molecule type" value="Genomic_DNA"/>
</dbReference>
<name>A0A6A6PH12_9PEZI</name>
<dbReference type="AlphaFoldDB" id="A0A6A6PH12"/>